<sequence length="252" mass="27519">MVGVSINTVTKLLVGAGKACAKCQYDSMRNLPCKSLQLDEIWAFVAAKEKNVATMAKPVTGAGSIWTWIAICAQTKLVPSWLVGLRDLTDASAFVCDLAGRLANRVQITTDGLKAYVQAMEDGFGGEVDHAVLVKVYGDEARDEARYSPPECVGCQKHASTGEPILSAASTSYIERQNLTLRMRSRRLTRLTNAFSKKLENLEHSIVLHFFAYNFITRHGAIRMPPALKAGVAKGVWAYEQLVELVDRGAAV</sequence>
<reference evidence="1 2" key="1">
    <citation type="submission" date="2019-05" db="EMBL/GenBank/DDBJ databases">
        <authorList>
            <consortium name="Science for Life Laboratories"/>
        </authorList>
    </citation>
    <scope>NUCLEOTIDE SEQUENCE [LARGE SCALE GENOMIC DNA]</scope>
    <source>
        <strain evidence="1">Soil9</strain>
    </source>
</reference>
<dbReference type="EMBL" id="LR593886">
    <property type="protein sequence ID" value="VTR97865.1"/>
    <property type="molecule type" value="Genomic_DNA"/>
</dbReference>
<keyword evidence="2" id="KW-1185">Reference proteome</keyword>
<proteinExistence type="predicted"/>
<name>A0A6P2DBY8_9BACT</name>
<evidence type="ECO:0008006" key="3">
    <source>
        <dbReference type="Google" id="ProtNLM"/>
    </source>
</evidence>
<dbReference type="Proteomes" id="UP000464178">
    <property type="component" value="Chromosome"/>
</dbReference>
<evidence type="ECO:0000313" key="1">
    <source>
        <dbReference type="EMBL" id="VTR97865.1"/>
    </source>
</evidence>
<organism evidence="1 2">
    <name type="scientific">Gemmata massiliana</name>
    <dbReference type="NCBI Taxonomy" id="1210884"/>
    <lineage>
        <taxon>Bacteria</taxon>
        <taxon>Pseudomonadati</taxon>
        <taxon>Planctomycetota</taxon>
        <taxon>Planctomycetia</taxon>
        <taxon>Gemmatales</taxon>
        <taxon>Gemmataceae</taxon>
        <taxon>Gemmata</taxon>
    </lineage>
</organism>
<accession>A0A6P2DBY8</accession>
<dbReference type="RefSeq" id="WP_390698427.1">
    <property type="nucleotide sequence ID" value="NZ_LR593886.1"/>
</dbReference>
<gene>
    <name evidence="1" type="ORF">SOIL9_05030</name>
</gene>
<dbReference type="AlphaFoldDB" id="A0A6P2DBY8"/>
<dbReference type="KEGG" id="gms:SOIL9_05030"/>
<protein>
    <recommendedName>
        <fullName evidence="3">IS1 family transposase</fullName>
    </recommendedName>
</protein>
<evidence type="ECO:0000313" key="2">
    <source>
        <dbReference type="Proteomes" id="UP000464178"/>
    </source>
</evidence>